<keyword evidence="2" id="KW-0472">Membrane</keyword>
<keyword evidence="2" id="KW-1133">Transmembrane helix</keyword>
<dbReference type="Proteomes" id="UP000053611">
    <property type="component" value="Unassembled WGS sequence"/>
</dbReference>
<protein>
    <recommendedName>
        <fullName evidence="5">Mid2 domain-containing protein</fullName>
    </recommendedName>
</protein>
<evidence type="ECO:0000313" key="4">
    <source>
        <dbReference type="Proteomes" id="UP000053611"/>
    </source>
</evidence>
<organism evidence="3 4">
    <name type="scientific">Cutaneotrichosporon oleaginosum</name>
    <dbReference type="NCBI Taxonomy" id="879819"/>
    <lineage>
        <taxon>Eukaryota</taxon>
        <taxon>Fungi</taxon>
        <taxon>Dikarya</taxon>
        <taxon>Basidiomycota</taxon>
        <taxon>Agaricomycotina</taxon>
        <taxon>Tremellomycetes</taxon>
        <taxon>Trichosporonales</taxon>
        <taxon>Trichosporonaceae</taxon>
        <taxon>Cutaneotrichosporon</taxon>
    </lineage>
</organism>
<keyword evidence="2" id="KW-0812">Transmembrane</keyword>
<dbReference type="RefSeq" id="XP_018281559.1">
    <property type="nucleotide sequence ID" value="XM_018425146.1"/>
</dbReference>
<feature type="region of interest" description="Disordered" evidence="1">
    <location>
        <begin position="32"/>
        <end position="55"/>
    </location>
</feature>
<proteinExistence type="predicted"/>
<evidence type="ECO:0000256" key="1">
    <source>
        <dbReference type="SAM" id="MobiDB-lite"/>
    </source>
</evidence>
<accession>A0A0J0XVJ1</accession>
<evidence type="ECO:0000313" key="3">
    <source>
        <dbReference type="EMBL" id="KLT45068.1"/>
    </source>
</evidence>
<dbReference type="AlphaFoldDB" id="A0A0J0XVJ1"/>
<dbReference type="GeneID" id="28985749"/>
<reference evidence="3 4" key="1">
    <citation type="submission" date="2015-03" db="EMBL/GenBank/DDBJ databases">
        <title>Genomics and transcriptomics of the oil-accumulating basidiomycete yeast T. oleaginosus allow insights into substrate utilization and the diverse evolutionary trajectories of mating systems in fungi.</title>
        <authorList>
            <consortium name="DOE Joint Genome Institute"/>
            <person name="Kourist R."/>
            <person name="Kracht O."/>
            <person name="Bracharz F."/>
            <person name="Lipzen A."/>
            <person name="Nolan M."/>
            <person name="Ohm R."/>
            <person name="Grigoriev I."/>
            <person name="Sun S."/>
            <person name="Heitman J."/>
            <person name="Bruck T."/>
            <person name="Nowrousian M."/>
        </authorList>
    </citation>
    <scope>NUCLEOTIDE SEQUENCE [LARGE SCALE GENOMIC DNA]</scope>
    <source>
        <strain evidence="3 4">IBC0246</strain>
    </source>
</reference>
<feature type="region of interest" description="Disordered" evidence="1">
    <location>
        <begin position="148"/>
        <end position="167"/>
    </location>
</feature>
<keyword evidence="4" id="KW-1185">Reference proteome</keyword>
<sequence>MATPSSLLILDTTTTATITSWTTVAVSAPTATTATPSGCGQAGCERASQGAGVGDKSGMAKGKVAGVAVGCTLGALVVLGAVALLWVRARKRRQRQTPAVVEEAVVVVEDRAEPPAALVVPPPRHISLGREGCYTPVQYEGEDSYVYHPPSNSSRSTLSLMGERRPG</sequence>
<evidence type="ECO:0000256" key="2">
    <source>
        <dbReference type="SAM" id="Phobius"/>
    </source>
</evidence>
<evidence type="ECO:0008006" key="5">
    <source>
        <dbReference type="Google" id="ProtNLM"/>
    </source>
</evidence>
<dbReference type="EMBL" id="KQ087183">
    <property type="protein sequence ID" value="KLT45068.1"/>
    <property type="molecule type" value="Genomic_DNA"/>
</dbReference>
<feature type="transmembrane region" description="Helical" evidence="2">
    <location>
        <begin position="64"/>
        <end position="87"/>
    </location>
</feature>
<feature type="compositionally biased region" description="Polar residues" evidence="1">
    <location>
        <begin position="150"/>
        <end position="159"/>
    </location>
</feature>
<gene>
    <name evidence="3" type="ORF">CC85DRAFT_299938</name>
</gene>
<name>A0A0J0XVJ1_9TREE</name>